<dbReference type="Proteomes" id="UP000184038">
    <property type="component" value="Unassembled WGS sequence"/>
</dbReference>
<accession>A0A1M7L0C2</accession>
<dbReference type="InterPro" id="IPR013196">
    <property type="entry name" value="HTH_11"/>
</dbReference>
<evidence type="ECO:0000313" key="5">
    <source>
        <dbReference type="EMBL" id="SHM71255.1"/>
    </source>
</evidence>
<dbReference type="InterPro" id="IPR036390">
    <property type="entry name" value="WH_DNA-bd_sf"/>
</dbReference>
<dbReference type="EMBL" id="FRCP01000015">
    <property type="protein sequence ID" value="SHM71255.1"/>
    <property type="molecule type" value="Genomic_DNA"/>
</dbReference>
<sequence length="310" mass="36713">MNRLFEILYILLQKKSITAKELAERFEVSVRTIYRDIDALSLAGVPVYARKGRYGGICLLDNFILDKSLVSETEQRDILAALESMAEVEKGSTDAILAKLSSVFQMRQPRWLAMDFSDWSNQKQELYSNLKQAIIHHKRIRFQYYSRSCEVTERVVEPLQLWFKDYTWYLKAFCIKKKGLRVFKLNRMQQVIILEESFEEEYNQRVKFLIEEVEEKSEVEEQNLSNQKKESVALTIYIDQSQGYRVYDNFEAECVTKLEDGNFKVKVEYILDDWVYGMILSYGKYAKVVEPGYMKERIRSILLETIKEYE</sequence>
<dbReference type="PANTHER" id="PTHR34580:SF1">
    <property type="entry name" value="PROTEIN PAFC"/>
    <property type="match status" value="1"/>
</dbReference>
<dbReference type="RefSeq" id="WP_073289141.1">
    <property type="nucleotide sequence ID" value="NZ_FRCP01000015.1"/>
</dbReference>
<proteinExistence type="predicted"/>
<evidence type="ECO:0000256" key="1">
    <source>
        <dbReference type="ARBA" id="ARBA00023015"/>
    </source>
</evidence>
<dbReference type="SMART" id="SM00420">
    <property type="entry name" value="HTH_DEOR"/>
    <property type="match status" value="1"/>
</dbReference>
<dbReference type="InterPro" id="IPR051534">
    <property type="entry name" value="CBASS_pafABC_assoc_protein"/>
</dbReference>
<dbReference type="InterPro" id="IPR036388">
    <property type="entry name" value="WH-like_DNA-bd_sf"/>
</dbReference>
<evidence type="ECO:0000256" key="2">
    <source>
        <dbReference type="ARBA" id="ARBA00023163"/>
    </source>
</evidence>
<name>A0A1M7L0C2_9FIRM</name>
<dbReference type="Pfam" id="PF08279">
    <property type="entry name" value="HTH_11"/>
    <property type="match status" value="1"/>
</dbReference>
<keyword evidence="5" id="KW-0238">DNA-binding</keyword>
<dbReference type="Pfam" id="PF25583">
    <property type="entry name" value="WCX"/>
    <property type="match status" value="1"/>
</dbReference>
<dbReference type="InterPro" id="IPR028349">
    <property type="entry name" value="PafC-like"/>
</dbReference>
<feature type="coiled-coil region" evidence="3">
    <location>
        <begin position="199"/>
        <end position="230"/>
    </location>
</feature>
<reference evidence="5 6" key="1">
    <citation type="submission" date="2016-11" db="EMBL/GenBank/DDBJ databases">
        <authorList>
            <person name="Jaros S."/>
            <person name="Januszkiewicz K."/>
            <person name="Wedrychowicz H."/>
        </authorList>
    </citation>
    <scope>NUCLEOTIDE SEQUENCE [LARGE SCALE GENOMIC DNA]</scope>
    <source>
        <strain evidence="5 6">DSM 15930</strain>
    </source>
</reference>
<keyword evidence="1" id="KW-0805">Transcription regulation</keyword>
<dbReference type="InterPro" id="IPR001034">
    <property type="entry name" value="DeoR_HTH"/>
</dbReference>
<dbReference type="PANTHER" id="PTHR34580">
    <property type="match status" value="1"/>
</dbReference>
<feature type="domain" description="HTH deoR-type" evidence="4">
    <location>
        <begin position="1"/>
        <end position="55"/>
    </location>
</feature>
<keyword evidence="3" id="KW-0175">Coiled coil</keyword>
<dbReference type="GO" id="GO:0003677">
    <property type="term" value="F:DNA binding"/>
    <property type="evidence" value="ECO:0007669"/>
    <property type="project" value="UniProtKB-KW"/>
</dbReference>
<protein>
    <submittedName>
        <fullName evidence="5">Predicted DNA-binding transcriptional regulator YafY, contains an HTH and WYL domains</fullName>
    </submittedName>
</protein>
<evidence type="ECO:0000313" key="6">
    <source>
        <dbReference type="Proteomes" id="UP000184038"/>
    </source>
</evidence>
<dbReference type="PROSITE" id="PS51000">
    <property type="entry name" value="HTH_DEOR_2"/>
    <property type="match status" value="1"/>
</dbReference>
<dbReference type="AlphaFoldDB" id="A0A1M7L0C2"/>
<gene>
    <name evidence="5" type="ORF">SAMN02746066_02987</name>
</gene>
<keyword evidence="2" id="KW-0804">Transcription</keyword>
<dbReference type="Pfam" id="PF13280">
    <property type="entry name" value="WYL"/>
    <property type="match status" value="1"/>
</dbReference>
<keyword evidence="6" id="KW-1185">Reference proteome</keyword>
<dbReference type="OrthoDB" id="9815009at2"/>
<dbReference type="InterPro" id="IPR026881">
    <property type="entry name" value="WYL_dom"/>
</dbReference>
<dbReference type="PROSITE" id="PS52050">
    <property type="entry name" value="WYL"/>
    <property type="match status" value="1"/>
</dbReference>
<organism evidence="5 6">
    <name type="scientific">Anaerosporobacter mobilis DSM 15930</name>
    <dbReference type="NCBI Taxonomy" id="1120996"/>
    <lineage>
        <taxon>Bacteria</taxon>
        <taxon>Bacillati</taxon>
        <taxon>Bacillota</taxon>
        <taxon>Clostridia</taxon>
        <taxon>Lachnospirales</taxon>
        <taxon>Lachnospiraceae</taxon>
        <taxon>Anaerosporobacter</taxon>
    </lineage>
</organism>
<evidence type="ECO:0000259" key="4">
    <source>
        <dbReference type="PROSITE" id="PS51000"/>
    </source>
</evidence>
<evidence type="ECO:0000256" key="3">
    <source>
        <dbReference type="SAM" id="Coils"/>
    </source>
</evidence>
<dbReference type="STRING" id="1120996.SAMN02746066_02987"/>
<dbReference type="GO" id="GO:0003700">
    <property type="term" value="F:DNA-binding transcription factor activity"/>
    <property type="evidence" value="ECO:0007669"/>
    <property type="project" value="InterPro"/>
</dbReference>
<dbReference type="PIRSF" id="PIRSF016838">
    <property type="entry name" value="PafC"/>
    <property type="match status" value="1"/>
</dbReference>
<dbReference type="Gene3D" id="1.10.10.10">
    <property type="entry name" value="Winged helix-like DNA-binding domain superfamily/Winged helix DNA-binding domain"/>
    <property type="match status" value="1"/>
</dbReference>
<dbReference type="InterPro" id="IPR057727">
    <property type="entry name" value="WCX_dom"/>
</dbReference>
<dbReference type="SUPFAM" id="SSF46785">
    <property type="entry name" value="Winged helix' DNA-binding domain"/>
    <property type="match status" value="1"/>
</dbReference>